<organism evidence="2 3">
    <name type="scientific">Dioszegia hungarica</name>
    <dbReference type="NCBI Taxonomy" id="4972"/>
    <lineage>
        <taxon>Eukaryota</taxon>
        <taxon>Fungi</taxon>
        <taxon>Dikarya</taxon>
        <taxon>Basidiomycota</taxon>
        <taxon>Agaricomycotina</taxon>
        <taxon>Tremellomycetes</taxon>
        <taxon>Tremellales</taxon>
        <taxon>Bulleribasidiaceae</taxon>
        <taxon>Dioszegia</taxon>
    </lineage>
</organism>
<name>A0AA38LR05_9TREE</name>
<dbReference type="EMBL" id="JAKWFO010000008">
    <property type="protein sequence ID" value="KAI9633747.1"/>
    <property type="molecule type" value="Genomic_DNA"/>
</dbReference>
<dbReference type="RefSeq" id="XP_052943524.1">
    <property type="nucleotide sequence ID" value="XM_053087574.1"/>
</dbReference>
<evidence type="ECO:0000313" key="2">
    <source>
        <dbReference type="EMBL" id="KAI9633747.1"/>
    </source>
</evidence>
<evidence type="ECO:0000313" key="3">
    <source>
        <dbReference type="Proteomes" id="UP001164286"/>
    </source>
</evidence>
<dbReference type="GeneID" id="77726779"/>
<dbReference type="AlphaFoldDB" id="A0AA38LR05"/>
<protein>
    <recommendedName>
        <fullName evidence="1">NAD(P)-binding domain-containing protein</fullName>
    </recommendedName>
</protein>
<dbReference type="Pfam" id="PF13460">
    <property type="entry name" value="NAD_binding_10"/>
    <property type="match status" value="1"/>
</dbReference>
<keyword evidence="3" id="KW-1185">Reference proteome</keyword>
<feature type="domain" description="NAD(P)-binding" evidence="1">
    <location>
        <begin position="8"/>
        <end position="206"/>
    </location>
</feature>
<dbReference type="SUPFAM" id="SSF51735">
    <property type="entry name" value="NAD(P)-binding Rossmann-fold domains"/>
    <property type="match status" value="1"/>
</dbReference>
<sequence length="259" mass="28227">MPTYAILGATGQTGSEIVKALLPTSNHLNLYCRSRARLEAKFPSISSSPSVTLFIGDLSDTSLLSSCLSNADVILSTVAQNQNEPGCSVAQRAALAVIQALEPLRKAGKDIPSLVFLASGSVDPRNPARDQLGFRFIHWVLHHVYDDLEAAIKLLQQAPWVPLIIACPGGIVHDQVHEVELSGDINEASPLLSYADLARGMIQMAQSKGNWEGKYVAMKVNKGKKIQGNPLALLRYLLPNLLASLCPPLWWWGKDWWPA</sequence>
<dbReference type="PANTHER" id="PTHR15020:SF50">
    <property type="entry name" value="UPF0659 PROTEIN YMR090W"/>
    <property type="match status" value="1"/>
</dbReference>
<dbReference type="InterPro" id="IPR016040">
    <property type="entry name" value="NAD(P)-bd_dom"/>
</dbReference>
<evidence type="ECO:0000259" key="1">
    <source>
        <dbReference type="Pfam" id="PF13460"/>
    </source>
</evidence>
<dbReference type="PANTHER" id="PTHR15020">
    <property type="entry name" value="FLAVIN REDUCTASE-RELATED"/>
    <property type="match status" value="1"/>
</dbReference>
<accession>A0AA38LR05</accession>
<comment type="caution">
    <text evidence="2">The sequence shown here is derived from an EMBL/GenBank/DDBJ whole genome shotgun (WGS) entry which is preliminary data.</text>
</comment>
<proteinExistence type="predicted"/>
<dbReference type="InterPro" id="IPR036291">
    <property type="entry name" value="NAD(P)-bd_dom_sf"/>
</dbReference>
<dbReference type="Gene3D" id="3.40.50.720">
    <property type="entry name" value="NAD(P)-binding Rossmann-like Domain"/>
    <property type="match status" value="1"/>
</dbReference>
<dbReference type="Proteomes" id="UP001164286">
    <property type="component" value="Unassembled WGS sequence"/>
</dbReference>
<gene>
    <name evidence="2" type="ORF">MKK02DRAFT_28520</name>
</gene>
<reference evidence="2" key="1">
    <citation type="journal article" date="2022" name="G3 (Bethesda)">
        <title>High quality genome of the basidiomycete yeast Dioszegia hungarica PDD-24b-2 isolated from cloud water.</title>
        <authorList>
            <person name="Jarrige D."/>
            <person name="Haridas S."/>
            <person name="Bleykasten-Grosshans C."/>
            <person name="Joly M."/>
            <person name="Nadalig T."/>
            <person name="Sancelme M."/>
            <person name="Vuilleumier S."/>
            <person name="Grigoriev I.V."/>
            <person name="Amato P."/>
            <person name="Bringel F."/>
        </authorList>
    </citation>
    <scope>NUCLEOTIDE SEQUENCE</scope>
    <source>
        <strain evidence="2">PDD-24b-2</strain>
    </source>
</reference>